<dbReference type="GO" id="GO:0006310">
    <property type="term" value="P:DNA recombination"/>
    <property type="evidence" value="ECO:0007669"/>
    <property type="project" value="UniProtKB-KW"/>
</dbReference>
<dbReference type="InterPro" id="IPR044068">
    <property type="entry name" value="CB"/>
</dbReference>
<feature type="domain" description="Core-binding (CB)" evidence="7">
    <location>
        <begin position="88"/>
        <end position="172"/>
    </location>
</feature>
<name>A0A071MIU8_9BURK</name>
<dbReference type="PANTHER" id="PTHR30629:SF2">
    <property type="entry name" value="PROPHAGE INTEGRASE INTS-RELATED"/>
    <property type="match status" value="1"/>
</dbReference>
<dbReference type="SUPFAM" id="SSF56349">
    <property type="entry name" value="DNA breaking-rejoining enzymes"/>
    <property type="match status" value="1"/>
</dbReference>
<dbReference type="PROSITE" id="PS51898">
    <property type="entry name" value="TYR_RECOMBINASE"/>
    <property type="match status" value="1"/>
</dbReference>
<dbReference type="Pfam" id="PF12167">
    <property type="entry name" value="Arm-DNA-bind_2"/>
    <property type="match status" value="1"/>
</dbReference>
<keyword evidence="4" id="KW-0233">DNA recombination</keyword>
<dbReference type="Gene3D" id="1.10.443.10">
    <property type="entry name" value="Intergrase catalytic core"/>
    <property type="match status" value="1"/>
</dbReference>
<dbReference type="AlphaFoldDB" id="A0A071MIU8"/>
<dbReference type="InterPro" id="IPR013762">
    <property type="entry name" value="Integrase-like_cat_sf"/>
</dbReference>
<dbReference type="CDD" id="cd01189">
    <property type="entry name" value="INT_ICEBs1_C_like"/>
    <property type="match status" value="1"/>
</dbReference>
<dbReference type="PROSITE" id="PS51900">
    <property type="entry name" value="CB"/>
    <property type="match status" value="1"/>
</dbReference>
<dbReference type="InterPro" id="IPR011010">
    <property type="entry name" value="DNA_brk_join_enz"/>
</dbReference>
<dbReference type="InterPro" id="IPR022000">
    <property type="entry name" value="Min27-like_integrase_DNA_bind"/>
</dbReference>
<organism evidence="8">
    <name type="scientific">Burkholderia cenocepacia</name>
    <dbReference type="NCBI Taxonomy" id="95486"/>
    <lineage>
        <taxon>Bacteria</taxon>
        <taxon>Pseudomonadati</taxon>
        <taxon>Pseudomonadota</taxon>
        <taxon>Betaproteobacteria</taxon>
        <taxon>Burkholderiales</taxon>
        <taxon>Burkholderiaceae</taxon>
        <taxon>Burkholderia</taxon>
        <taxon>Burkholderia cepacia complex</taxon>
    </lineage>
</organism>
<feature type="domain" description="Tyr recombinase" evidence="6">
    <location>
        <begin position="200"/>
        <end position="392"/>
    </location>
</feature>
<keyword evidence="2" id="KW-0229">DNA integration</keyword>
<comment type="similarity">
    <text evidence="1">Belongs to the 'phage' integrase family.</text>
</comment>
<dbReference type="InterPro" id="IPR050808">
    <property type="entry name" value="Phage_Integrase"/>
</dbReference>
<gene>
    <name evidence="8" type="ORF">DT99_06165</name>
</gene>
<dbReference type="InterPro" id="IPR002104">
    <property type="entry name" value="Integrase_catalytic"/>
</dbReference>
<sequence>MVRKSGLPAGIEIRHGARGVSLRLRFYYRGEECRETLTMEPTQKNVQYANRLRGEILRKIETGTFNYAEYFPESKRAEIPRAASSIEVTVGERLDDFMTQERNAVAKTRMSPSTLEGYRKVVDGRLRPRWGAVRLVDVRPADLRKWIADLDVTLKTARNILGPLGAVLADALNDELIPENPLTKIDLKKLLSKTTRPSDYEVDPFSMDEIRAILAAADKLYPGGAARNLFQFAFWSGLRTSELIALDWLHVDLDAGVVRVRNAQVVGTMKATKTKAGLRDLHLLPSARAALEAQQEVTRGMEHNRVFVVPWHGRPWSGDKQIRVDCWTHILKKAEVRYRNPYQTRHTFASMLLSRGENPMWVAQQMGHVDTEMVTRTYGKWIPDCSAAGGYKPLNAWNDFAHGTPTGNSSI</sequence>
<dbReference type="InterPro" id="IPR010998">
    <property type="entry name" value="Integrase_recombinase_N"/>
</dbReference>
<dbReference type="Pfam" id="PF00589">
    <property type="entry name" value="Phage_integrase"/>
    <property type="match status" value="1"/>
</dbReference>
<evidence type="ECO:0000256" key="1">
    <source>
        <dbReference type="ARBA" id="ARBA00008857"/>
    </source>
</evidence>
<dbReference type="Gene3D" id="1.10.150.130">
    <property type="match status" value="1"/>
</dbReference>
<accession>A0A071MIU8</accession>
<dbReference type="GO" id="GO:0015074">
    <property type="term" value="P:DNA integration"/>
    <property type="evidence" value="ECO:0007669"/>
    <property type="project" value="UniProtKB-KW"/>
</dbReference>
<reference evidence="8" key="1">
    <citation type="submission" date="2014-04" db="EMBL/GenBank/DDBJ databases">
        <title>In planta biocontrol of soil-borne Fusarium wilt of banana through a plant endophytic bacterium, Burkholderia cenocepacia 869T2.</title>
        <authorList>
            <person name="Ho Y.-N."/>
            <person name="Chiang H.-M."/>
            <person name="Chao C.-P."/>
            <person name="Su C.-C."/>
            <person name="Hsu H.-F."/>
            <person name="Guo C.-T."/>
            <person name="Hsieh J.-L."/>
            <person name="Huang C.-C."/>
        </authorList>
    </citation>
    <scope>NUCLEOTIDE SEQUENCE [LARGE SCALE GENOMIC DNA]</scope>
    <source>
        <strain evidence="8">869T2</strain>
    </source>
</reference>
<evidence type="ECO:0000313" key="8">
    <source>
        <dbReference type="EMBL" id="KEA60625.1"/>
    </source>
</evidence>
<dbReference type="PANTHER" id="PTHR30629">
    <property type="entry name" value="PROPHAGE INTEGRASE"/>
    <property type="match status" value="1"/>
</dbReference>
<evidence type="ECO:0000259" key="6">
    <source>
        <dbReference type="PROSITE" id="PS51898"/>
    </source>
</evidence>
<evidence type="ECO:0000259" key="7">
    <source>
        <dbReference type="PROSITE" id="PS51900"/>
    </source>
</evidence>
<evidence type="ECO:0000256" key="4">
    <source>
        <dbReference type="ARBA" id="ARBA00023172"/>
    </source>
</evidence>
<evidence type="ECO:0000256" key="2">
    <source>
        <dbReference type="ARBA" id="ARBA00022908"/>
    </source>
</evidence>
<comment type="caution">
    <text evidence="8">The sequence shown here is derived from an EMBL/GenBank/DDBJ whole genome shotgun (WGS) entry which is preliminary data.</text>
</comment>
<evidence type="ECO:0000256" key="5">
    <source>
        <dbReference type="PROSITE-ProRule" id="PRU01248"/>
    </source>
</evidence>
<keyword evidence="3 5" id="KW-0238">DNA-binding</keyword>
<evidence type="ECO:0000256" key="3">
    <source>
        <dbReference type="ARBA" id="ARBA00023125"/>
    </source>
</evidence>
<dbReference type="GO" id="GO:0003677">
    <property type="term" value="F:DNA binding"/>
    <property type="evidence" value="ECO:0007669"/>
    <property type="project" value="UniProtKB-UniRule"/>
</dbReference>
<protein>
    <submittedName>
        <fullName evidence="8">Integrase</fullName>
    </submittedName>
</protein>
<proteinExistence type="inferred from homology"/>
<dbReference type="OrthoDB" id="5391994at2"/>
<dbReference type="EMBL" id="JJOA01000005">
    <property type="protein sequence ID" value="KEA60625.1"/>
    <property type="molecule type" value="Genomic_DNA"/>
</dbReference>